<reference evidence="9" key="1">
    <citation type="submission" date="2010-12" db="EMBL/GenBank/DDBJ databases">
        <title>Complete sequence of plasmid 1 of Asticcacaulis excentricus CB 48.</title>
        <authorList>
            <consortium name="US DOE Joint Genome Institute"/>
            <person name="Lucas S."/>
            <person name="Copeland A."/>
            <person name="Lapidus A."/>
            <person name="Cheng J.-F."/>
            <person name="Bruce D."/>
            <person name="Goodwin L."/>
            <person name="Pitluck S."/>
            <person name="Teshima H."/>
            <person name="Davenport K."/>
            <person name="Detter J.C."/>
            <person name="Han C."/>
            <person name="Tapia R."/>
            <person name="Land M."/>
            <person name="Hauser L."/>
            <person name="Jeffries C."/>
            <person name="Kyrpides N."/>
            <person name="Ivanova N."/>
            <person name="Ovchinnikova G."/>
            <person name="Brun Y.V."/>
            <person name="Woyke T."/>
        </authorList>
    </citation>
    <scope>NUCLEOTIDE SEQUENCE [LARGE SCALE GENOMIC DNA]</scope>
    <source>
        <strain evidence="9">ATCC 15261 / DSM 4724 / KCTC 12464 / NCIMB 9791 / VKM B-1370 / CB 48</strain>
        <plasmid evidence="9">pASTEX01</plasmid>
    </source>
</reference>
<dbReference type="CDD" id="cd20491">
    <property type="entry name" value="cupin_KduI_C"/>
    <property type="match status" value="1"/>
</dbReference>
<dbReference type="Pfam" id="PF04962">
    <property type="entry name" value="KduI"/>
    <property type="match status" value="1"/>
</dbReference>
<keyword evidence="5 7" id="KW-0862">Zinc</keyword>
<feature type="binding site" evidence="7">
    <location>
        <position position="249"/>
    </location>
    <ligand>
        <name>Zn(2+)</name>
        <dbReference type="ChEBI" id="CHEBI:29105"/>
    </ligand>
</feature>
<evidence type="ECO:0000313" key="9">
    <source>
        <dbReference type="Proteomes" id="UP000001492"/>
    </source>
</evidence>
<dbReference type="HAMAP" id="MF_00687">
    <property type="entry name" value="KduI"/>
    <property type="match status" value="1"/>
</dbReference>
<sequence>MYERTFYATHPDELMGASADDLRERYLIDGLFVADDIRLNYVHQERLVIGGALPVSGSVALPVISEPASLGGQAFLSSREMAAVNIGPGVGIVCVNGVDYTLALHDALYLPKGTECVVFRSLTPQNPARFYLASTPAHKAFEVRHLSIADVNALHRGALETANARTIYQLVVPGVCESAQLLVGLTLLQPGSVWNTMPPHTHDRRSEVYFYFDLGADDAVFHFMGRPDQMRQMVVRNEQAVICPPWSVHTGAGTSRYAFIWSMGGENLDYDDMTPLEICQLS</sequence>
<evidence type="ECO:0000256" key="4">
    <source>
        <dbReference type="ARBA" id="ARBA00022723"/>
    </source>
</evidence>
<dbReference type="OrthoDB" id="9770644at2"/>
<feature type="binding site" evidence="7">
    <location>
        <position position="200"/>
    </location>
    <ligand>
        <name>Zn(2+)</name>
        <dbReference type="ChEBI" id="CHEBI:29105"/>
    </ligand>
</feature>
<proteinExistence type="inferred from homology"/>
<dbReference type="GO" id="GO:0008697">
    <property type="term" value="F:4-deoxy-L-threo-5-hexosulose-uronate ketol-isomerase activity"/>
    <property type="evidence" value="ECO:0007669"/>
    <property type="project" value="UniProtKB-UniRule"/>
</dbReference>
<keyword evidence="4 7" id="KW-0479">Metal-binding</keyword>
<dbReference type="AlphaFoldDB" id="E8RVL1"/>
<dbReference type="SUPFAM" id="SSF51182">
    <property type="entry name" value="RmlC-like cupins"/>
    <property type="match status" value="1"/>
</dbReference>
<evidence type="ECO:0000256" key="7">
    <source>
        <dbReference type="HAMAP-Rule" id="MF_00687"/>
    </source>
</evidence>
<keyword evidence="6 7" id="KW-0413">Isomerase</keyword>
<protein>
    <recommendedName>
        <fullName evidence="7">4-deoxy-L-threo-5-hexosulose-uronate ketol-isomerase</fullName>
        <ecNumber evidence="7">5.3.1.17</ecNumber>
    </recommendedName>
    <alternativeName>
        <fullName evidence="7">5-keto-4-deoxyuronate isomerase</fullName>
    </alternativeName>
    <alternativeName>
        <fullName evidence="7">DKI isomerase</fullName>
    </alternativeName>
</protein>
<organism evidence="8 9">
    <name type="scientific">Asticcacaulis excentricus (strain ATCC 15261 / DSM 4724 / KCTC 12464 / NCIMB 9791 / VKM B-1370 / CB 48)</name>
    <dbReference type="NCBI Taxonomy" id="573065"/>
    <lineage>
        <taxon>Bacteria</taxon>
        <taxon>Pseudomonadati</taxon>
        <taxon>Pseudomonadota</taxon>
        <taxon>Alphaproteobacteria</taxon>
        <taxon>Caulobacterales</taxon>
        <taxon>Caulobacteraceae</taxon>
        <taxon>Asticcacaulis</taxon>
    </lineage>
</organism>
<feature type="binding site" evidence="7">
    <location>
        <position position="207"/>
    </location>
    <ligand>
        <name>Zn(2+)</name>
        <dbReference type="ChEBI" id="CHEBI:29105"/>
    </ligand>
</feature>
<evidence type="ECO:0000256" key="3">
    <source>
        <dbReference type="ARBA" id="ARBA00008086"/>
    </source>
</evidence>
<dbReference type="InterPro" id="IPR027449">
    <property type="entry name" value="KduI_N"/>
</dbReference>
<evidence type="ECO:0000256" key="6">
    <source>
        <dbReference type="ARBA" id="ARBA00023235"/>
    </source>
</evidence>
<evidence type="ECO:0000256" key="1">
    <source>
        <dbReference type="ARBA" id="ARBA00000552"/>
    </source>
</evidence>
<comment type="function">
    <text evidence="7">Catalyzes the isomerization of 5-dehydro-4-deoxy-D-glucuronate to 3-deoxy-D-glycero-2,5-hexodiulosonate.</text>
</comment>
<dbReference type="eggNOG" id="COG3717">
    <property type="taxonomic scope" value="Bacteria"/>
</dbReference>
<dbReference type="InterPro" id="IPR014710">
    <property type="entry name" value="RmlC-like_jellyroll"/>
</dbReference>
<geneLocation type="plasmid" evidence="8 9">
    <name>pASTEX01</name>
</geneLocation>
<comment type="similarity">
    <text evidence="3 7">Belongs to the KduI family.</text>
</comment>
<dbReference type="UniPathway" id="UPA00545">
    <property type="reaction ID" value="UER00826"/>
</dbReference>
<dbReference type="InterPro" id="IPR011051">
    <property type="entry name" value="RmlC_Cupin_sf"/>
</dbReference>
<name>E8RVL1_ASTEC</name>
<keyword evidence="9" id="KW-1185">Reference proteome</keyword>
<dbReference type="GO" id="GO:0008270">
    <property type="term" value="F:zinc ion binding"/>
    <property type="evidence" value="ECO:0007669"/>
    <property type="project" value="UniProtKB-UniRule"/>
</dbReference>
<dbReference type="GO" id="GO:0045490">
    <property type="term" value="P:pectin catabolic process"/>
    <property type="evidence" value="ECO:0007669"/>
    <property type="project" value="UniProtKB-UniRule"/>
</dbReference>
<dbReference type="GO" id="GO:0042840">
    <property type="term" value="P:D-glucuronate catabolic process"/>
    <property type="evidence" value="ECO:0007669"/>
    <property type="project" value="TreeGrafter"/>
</dbReference>
<dbReference type="NCBIfam" id="NF002091">
    <property type="entry name" value="PRK00924.1"/>
    <property type="match status" value="1"/>
</dbReference>
<dbReference type="EMBL" id="CP002397">
    <property type="protein sequence ID" value="ADU15180.1"/>
    <property type="molecule type" value="Genomic_DNA"/>
</dbReference>
<accession>E8RVL1</accession>
<dbReference type="InterPro" id="IPR007045">
    <property type="entry name" value="KduI"/>
</dbReference>
<evidence type="ECO:0000313" key="8">
    <source>
        <dbReference type="EMBL" id="ADU15180.1"/>
    </source>
</evidence>
<dbReference type="PANTHER" id="PTHR38461:SF1">
    <property type="entry name" value="4-DEOXY-L-THREO-5-HEXOSULOSE-URONATE KETOL-ISOMERASE"/>
    <property type="match status" value="1"/>
</dbReference>
<dbReference type="RefSeq" id="WP_013480994.1">
    <property type="nucleotide sequence ID" value="NC_014818.1"/>
</dbReference>
<dbReference type="CDD" id="cd20294">
    <property type="entry name" value="cupin_KduI_N"/>
    <property type="match status" value="1"/>
</dbReference>
<dbReference type="EC" id="5.3.1.17" evidence="7"/>
<comment type="catalytic activity">
    <reaction evidence="1 7">
        <text>5-dehydro-4-deoxy-D-glucuronate = 3-deoxy-D-glycero-2,5-hexodiulosonate</text>
        <dbReference type="Rhea" id="RHEA:23896"/>
        <dbReference type="ChEBI" id="CHEBI:17117"/>
        <dbReference type="ChEBI" id="CHEBI:29071"/>
        <dbReference type="EC" id="5.3.1.17"/>
    </reaction>
</comment>
<dbReference type="Gene3D" id="2.60.120.10">
    <property type="entry name" value="Jelly Rolls"/>
    <property type="match status" value="1"/>
</dbReference>
<evidence type="ECO:0000256" key="5">
    <source>
        <dbReference type="ARBA" id="ARBA00022833"/>
    </source>
</evidence>
<dbReference type="Gene3D" id="2.60.120.520">
    <property type="entry name" value="pectin degrading enzyme 5-keto 4- deoxyuronate isomerase, domain 1"/>
    <property type="match status" value="1"/>
</dbReference>
<dbReference type="KEGG" id="aex:Astex_3550"/>
<feature type="binding site" evidence="7">
    <location>
        <position position="202"/>
    </location>
    <ligand>
        <name>Zn(2+)</name>
        <dbReference type="ChEBI" id="CHEBI:29105"/>
    </ligand>
</feature>
<comment type="cofactor">
    <cofactor evidence="7">
        <name>Zn(2+)</name>
        <dbReference type="ChEBI" id="CHEBI:29105"/>
    </cofactor>
    <text evidence="7">Binds 1 zinc ion per subunit.</text>
</comment>
<comment type="pathway">
    <text evidence="2 7">Glycan metabolism; pectin degradation; 2-dehydro-3-deoxy-D-gluconate from pectin: step 4/5.</text>
</comment>
<dbReference type="HOGENOM" id="CLU_062609_0_0_5"/>
<dbReference type="PANTHER" id="PTHR38461">
    <property type="entry name" value="4-DEOXY-L-THREO-5-HEXOSULOSE-URONATE KETOL-ISOMERASE"/>
    <property type="match status" value="1"/>
</dbReference>
<dbReference type="Proteomes" id="UP000001492">
    <property type="component" value="Plasmid pASTEX01"/>
</dbReference>
<gene>
    <name evidence="7" type="primary">kduI</name>
    <name evidence="8" type="ordered locus">Astex_3550</name>
</gene>
<keyword evidence="8" id="KW-0614">Plasmid</keyword>
<evidence type="ECO:0000256" key="2">
    <source>
        <dbReference type="ARBA" id="ARBA00005148"/>
    </source>
</evidence>
<dbReference type="InterPro" id="IPR021120">
    <property type="entry name" value="KduI/IolB_isomerase"/>
</dbReference>
<dbReference type="GO" id="GO:0019698">
    <property type="term" value="P:D-galacturonate catabolic process"/>
    <property type="evidence" value="ECO:0007669"/>
    <property type="project" value="TreeGrafter"/>
</dbReference>